<dbReference type="PROSITE" id="PS51257">
    <property type="entry name" value="PROKAR_LIPOPROTEIN"/>
    <property type="match status" value="1"/>
</dbReference>
<name>A0ABP8DY49_9MICO</name>
<reference evidence="2" key="1">
    <citation type="journal article" date="2019" name="Int. J. Syst. Evol. Microbiol.">
        <title>The Global Catalogue of Microorganisms (GCM) 10K type strain sequencing project: providing services to taxonomists for standard genome sequencing and annotation.</title>
        <authorList>
            <consortium name="The Broad Institute Genomics Platform"/>
            <consortium name="The Broad Institute Genome Sequencing Center for Infectious Disease"/>
            <person name="Wu L."/>
            <person name="Ma J."/>
        </authorList>
    </citation>
    <scope>NUCLEOTIDE SEQUENCE [LARGE SCALE GENOMIC DNA]</scope>
    <source>
        <strain evidence="2">JCM 17442</strain>
    </source>
</reference>
<evidence type="ECO:0008006" key="3">
    <source>
        <dbReference type="Google" id="ProtNLM"/>
    </source>
</evidence>
<keyword evidence="2" id="KW-1185">Reference proteome</keyword>
<sequence length="176" mass="18882">MSVVRAGQICVGAVGAVVVLLLSACADGSPIESDRSLTQTRHDAREVVSSTLAPLPVARRSERLTLDDRASPCKQSGDDIQQWIYRLMLEYENGTDTRSLALGLVEERKAAGWLVIDGGSDRETVNMLLRQRGGEGRAGPLLRVTATPTRPRLTPTVAVGASGPCVAVRRHEEPTP</sequence>
<protein>
    <recommendedName>
        <fullName evidence="3">Lipoprotein</fullName>
    </recommendedName>
</protein>
<dbReference type="Proteomes" id="UP001501594">
    <property type="component" value="Unassembled WGS sequence"/>
</dbReference>
<accession>A0ABP8DY49</accession>
<comment type="caution">
    <text evidence="1">The sequence shown here is derived from an EMBL/GenBank/DDBJ whole genome shotgun (WGS) entry which is preliminary data.</text>
</comment>
<evidence type="ECO:0000313" key="2">
    <source>
        <dbReference type="Proteomes" id="UP001501594"/>
    </source>
</evidence>
<evidence type="ECO:0000313" key="1">
    <source>
        <dbReference type="EMBL" id="GAA4264923.1"/>
    </source>
</evidence>
<gene>
    <name evidence="1" type="ORF">GCM10022256_05350</name>
</gene>
<organism evidence="1 2">
    <name type="scientific">Frondihabitans peucedani</name>
    <dbReference type="NCBI Taxonomy" id="598626"/>
    <lineage>
        <taxon>Bacteria</taxon>
        <taxon>Bacillati</taxon>
        <taxon>Actinomycetota</taxon>
        <taxon>Actinomycetes</taxon>
        <taxon>Micrococcales</taxon>
        <taxon>Microbacteriaceae</taxon>
        <taxon>Frondihabitans</taxon>
    </lineage>
</organism>
<proteinExistence type="predicted"/>
<dbReference type="EMBL" id="BAABAU010000001">
    <property type="protein sequence ID" value="GAA4264923.1"/>
    <property type="molecule type" value="Genomic_DNA"/>
</dbReference>